<dbReference type="AlphaFoldDB" id="A0AAD4VL26"/>
<evidence type="ECO:0000313" key="1">
    <source>
        <dbReference type="EMBL" id="KAI5326299.1"/>
    </source>
</evidence>
<comment type="caution">
    <text evidence="1">The sequence shown here is derived from an EMBL/GenBank/DDBJ whole genome shotgun (WGS) entry which is preliminary data.</text>
</comment>
<sequence>MSKWKVGWKSIEKIPYVDYNYTHDINVKVHEGFQRQFNGKYMGNVVVNQGPTIIIRLVHFKNPIDELYEKLKRQNSQRDVPLEVGYIPLVQIEEIGEVPILCGKITEELVRNLQDT</sequence>
<dbReference type="EMBL" id="JAJFAZ020000006">
    <property type="protein sequence ID" value="KAI5326299.1"/>
    <property type="molecule type" value="Genomic_DNA"/>
</dbReference>
<accession>A0AAD4VL26</accession>
<name>A0AAD4VL26_PRUDU</name>
<dbReference type="Proteomes" id="UP001054821">
    <property type="component" value="Chromosome 6"/>
</dbReference>
<keyword evidence="2" id="KW-1185">Reference proteome</keyword>
<gene>
    <name evidence="1" type="ORF">L3X38_035373</name>
</gene>
<evidence type="ECO:0000313" key="2">
    <source>
        <dbReference type="Proteomes" id="UP001054821"/>
    </source>
</evidence>
<reference evidence="1 2" key="1">
    <citation type="journal article" date="2022" name="G3 (Bethesda)">
        <title>Whole-genome sequence and methylome profiling of the almond [Prunus dulcis (Mill.) D.A. Webb] cultivar 'Nonpareil'.</title>
        <authorList>
            <person name="D'Amico-Willman K.M."/>
            <person name="Ouma W.Z."/>
            <person name="Meulia T."/>
            <person name="Sideli G.M."/>
            <person name="Gradziel T.M."/>
            <person name="Fresnedo-Ramirez J."/>
        </authorList>
    </citation>
    <scope>NUCLEOTIDE SEQUENCE [LARGE SCALE GENOMIC DNA]</scope>
    <source>
        <strain evidence="1">Clone GOH B32 T37-40</strain>
    </source>
</reference>
<organism evidence="1 2">
    <name type="scientific">Prunus dulcis</name>
    <name type="common">Almond</name>
    <name type="synonym">Amygdalus dulcis</name>
    <dbReference type="NCBI Taxonomy" id="3755"/>
    <lineage>
        <taxon>Eukaryota</taxon>
        <taxon>Viridiplantae</taxon>
        <taxon>Streptophyta</taxon>
        <taxon>Embryophyta</taxon>
        <taxon>Tracheophyta</taxon>
        <taxon>Spermatophyta</taxon>
        <taxon>Magnoliopsida</taxon>
        <taxon>eudicotyledons</taxon>
        <taxon>Gunneridae</taxon>
        <taxon>Pentapetalae</taxon>
        <taxon>rosids</taxon>
        <taxon>fabids</taxon>
        <taxon>Rosales</taxon>
        <taxon>Rosaceae</taxon>
        <taxon>Amygdaloideae</taxon>
        <taxon>Amygdaleae</taxon>
        <taxon>Prunus</taxon>
    </lineage>
</organism>
<protein>
    <submittedName>
        <fullName evidence="1">Uncharacterized protein</fullName>
    </submittedName>
</protein>
<proteinExistence type="predicted"/>